<dbReference type="Proteomes" id="UP000305681">
    <property type="component" value="Unassembled WGS sequence"/>
</dbReference>
<feature type="transmembrane region" description="Helical" evidence="1">
    <location>
        <begin position="60"/>
        <end position="86"/>
    </location>
</feature>
<evidence type="ECO:0000256" key="1">
    <source>
        <dbReference type="SAM" id="Phobius"/>
    </source>
</evidence>
<evidence type="ECO:0000313" key="2">
    <source>
        <dbReference type="EMBL" id="TNC74479.1"/>
    </source>
</evidence>
<keyword evidence="1" id="KW-0812">Transmembrane</keyword>
<feature type="transmembrane region" description="Helical" evidence="1">
    <location>
        <begin position="258"/>
        <end position="281"/>
    </location>
</feature>
<reference evidence="2 3" key="1">
    <citation type="submission" date="2019-06" db="EMBL/GenBank/DDBJ databases">
        <title>Genome sequence of Janthinobacterium lividum UCD_MED1.</title>
        <authorList>
            <person name="De Leon M.E."/>
            <person name="Jospin G."/>
        </authorList>
    </citation>
    <scope>NUCLEOTIDE SEQUENCE [LARGE SCALE GENOMIC DNA]</scope>
    <source>
        <strain evidence="2 3">UCD_MED1</strain>
    </source>
</reference>
<gene>
    <name evidence="2" type="ORF">FHI69_21835</name>
</gene>
<feature type="transmembrane region" description="Helical" evidence="1">
    <location>
        <begin position="148"/>
        <end position="169"/>
    </location>
</feature>
<name>A0A5C4NPY4_9BURK</name>
<feature type="transmembrane region" description="Helical" evidence="1">
    <location>
        <begin position="205"/>
        <end position="238"/>
    </location>
</feature>
<dbReference type="EMBL" id="VDGE01000010">
    <property type="protein sequence ID" value="TNC74479.1"/>
    <property type="molecule type" value="Genomic_DNA"/>
</dbReference>
<comment type="caution">
    <text evidence="2">The sequence shown here is derived from an EMBL/GenBank/DDBJ whole genome shotgun (WGS) entry which is preliminary data.</text>
</comment>
<keyword evidence="1" id="KW-0472">Membrane</keyword>
<organism evidence="2 3">
    <name type="scientific">Janthinobacterium lividum</name>
    <dbReference type="NCBI Taxonomy" id="29581"/>
    <lineage>
        <taxon>Bacteria</taxon>
        <taxon>Pseudomonadati</taxon>
        <taxon>Pseudomonadota</taxon>
        <taxon>Betaproteobacteria</taxon>
        <taxon>Burkholderiales</taxon>
        <taxon>Oxalobacteraceae</taxon>
        <taxon>Janthinobacterium</taxon>
    </lineage>
</organism>
<dbReference type="RefSeq" id="WP_139092013.1">
    <property type="nucleotide sequence ID" value="NZ_VDGE01000010.1"/>
</dbReference>
<accession>A0A5C4NPY4</accession>
<dbReference type="AlphaFoldDB" id="A0A5C4NPY4"/>
<keyword evidence="1" id="KW-1133">Transmembrane helix</keyword>
<protein>
    <submittedName>
        <fullName evidence="2">Uncharacterized protein</fullName>
    </submittedName>
</protein>
<sequence length="377" mass="38604">MTISTEVPKSLPFSSALGSLIEATDAIKNFRAIALLALTFIGAVLVGGVLTMLAGSMSSVLLGFLGGLMAFLVMFYGSNAVGILLMRDVQGQPGMSLVDAVLVSLYTSHRLIAVVFLEFLIVLAAMLAIAIILFVCKIPVLGPVLYTVVFPLSAIVLGVLVFALFYVMLPLAGPAAWSGATVFQIIARLNLIVRTKLVSVILLEVLLFLITSFVALLIFGVIGTGVSLTSGMSAGILGLGGQMNMYSLASGLSGGSGYIIAAGLGGGLLLAAAAVVPGLIFTKGVCIIYLNATRNVDFSASEASLNDGLATVKKKAEEARERARALAEQATAPAAPSAPAAPATPAAALADSLHCPSCKAPVASDDAFCGECAHKLK</sequence>
<feature type="transmembrane region" description="Helical" evidence="1">
    <location>
        <begin position="32"/>
        <end position="53"/>
    </location>
</feature>
<proteinExistence type="predicted"/>
<feature type="transmembrane region" description="Helical" evidence="1">
    <location>
        <begin position="111"/>
        <end position="136"/>
    </location>
</feature>
<evidence type="ECO:0000313" key="3">
    <source>
        <dbReference type="Proteomes" id="UP000305681"/>
    </source>
</evidence>